<dbReference type="PROSITE" id="PS51012">
    <property type="entry name" value="ABC_TM2"/>
    <property type="match status" value="1"/>
</dbReference>
<keyword evidence="9" id="KW-1185">Reference proteome</keyword>
<feature type="transmembrane region" description="Helical" evidence="6">
    <location>
        <begin position="243"/>
        <end position="268"/>
    </location>
</feature>
<feature type="domain" description="ABC transmembrane type-2" evidence="7">
    <location>
        <begin position="126"/>
        <end position="353"/>
    </location>
</feature>
<dbReference type="Gene3D" id="3.40.50.300">
    <property type="entry name" value="P-loop containing nucleotide triphosphate hydrolases"/>
    <property type="match status" value="1"/>
</dbReference>
<keyword evidence="6" id="KW-0813">Transport</keyword>
<dbReference type="EMBL" id="BMNZ01000001">
    <property type="protein sequence ID" value="GGM85121.1"/>
    <property type="molecule type" value="Genomic_DNA"/>
</dbReference>
<evidence type="ECO:0000256" key="5">
    <source>
        <dbReference type="ARBA" id="ARBA00023251"/>
    </source>
</evidence>
<dbReference type="PANTHER" id="PTHR43229:SF2">
    <property type="entry name" value="NODULATION PROTEIN J"/>
    <property type="match status" value="1"/>
</dbReference>
<comment type="subcellular location">
    <subcellularLocation>
        <location evidence="6">Cell membrane</location>
        <topology evidence="6">Multi-pass membrane protein</topology>
    </subcellularLocation>
    <subcellularLocation>
        <location evidence="1">Membrane</location>
        <topology evidence="1">Multi-pass membrane protein</topology>
    </subcellularLocation>
</comment>
<sequence>MLVRRLLGYVPQQLSIEGALTGRENVEWFARLFDVPRRERSARVDEVLDMVDLRADESRLASTYSGGMVRRLELAQALVNRPVSERLVEPPAVWADRQSRTGPGLLVSRIGTFCLVELQKLRHDRSELVTRAIQPILWLVIFGTTFTQIRAIPTGGIPYHDFLAPGVIAQSALFIAIFYGIQIIWERDAGVLTKLVVTRTPRSALVAGKAFAAGVRSVAQAVIVVVVAALMGVAMTWNPIRLLGVVVVVMLGAAFFSCLSLSIAGVALKRDRLMGIGQAITMPLFFASNALYPIEMMPGWLQVVSHVNPLTYEVSALRGLLLGTPTSYWVDFGVLVGSAVAGIVCAASLIGRLAR</sequence>
<keyword evidence="2 6" id="KW-0812">Transmembrane</keyword>
<evidence type="ECO:0000256" key="6">
    <source>
        <dbReference type="RuleBase" id="RU361157"/>
    </source>
</evidence>
<name>A0ABQ2HMA0_9MICO</name>
<evidence type="ECO:0000313" key="8">
    <source>
        <dbReference type="EMBL" id="GGM85121.1"/>
    </source>
</evidence>
<dbReference type="InterPro" id="IPR000412">
    <property type="entry name" value="ABC_2_transport"/>
</dbReference>
<evidence type="ECO:0000256" key="4">
    <source>
        <dbReference type="ARBA" id="ARBA00023136"/>
    </source>
</evidence>
<evidence type="ECO:0000256" key="3">
    <source>
        <dbReference type="ARBA" id="ARBA00022989"/>
    </source>
</evidence>
<keyword evidence="6" id="KW-1003">Cell membrane</keyword>
<keyword evidence="5" id="KW-0046">Antibiotic resistance</keyword>
<dbReference type="InterPro" id="IPR003439">
    <property type="entry name" value="ABC_transporter-like_ATP-bd"/>
</dbReference>
<dbReference type="InterPro" id="IPR051784">
    <property type="entry name" value="Nod_factor_ABC_transporter"/>
</dbReference>
<evidence type="ECO:0000256" key="2">
    <source>
        <dbReference type="ARBA" id="ARBA00022692"/>
    </source>
</evidence>
<comment type="caution">
    <text evidence="8">The sequence shown here is derived from an EMBL/GenBank/DDBJ whole genome shotgun (WGS) entry which is preliminary data.</text>
</comment>
<organism evidence="8 9">
    <name type="scientific">Terrabacter tumescens</name>
    <dbReference type="NCBI Taxonomy" id="60443"/>
    <lineage>
        <taxon>Bacteria</taxon>
        <taxon>Bacillati</taxon>
        <taxon>Actinomycetota</taxon>
        <taxon>Actinomycetes</taxon>
        <taxon>Micrococcales</taxon>
        <taxon>Intrasporangiaceae</taxon>
        <taxon>Terrabacter</taxon>
    </lineage>
</organism>
<keyword evidence="4 6" id="KW-0472">Membrane</keyword>
<protein>
    <recommendedName>
        <fullName evidence="6">Transport permease protein</fullName>
    </recommendedName>
</protein>
<feature type="transmembrane region" description="Helical" evidence="6">
    <location>
        <begin position="275"/>
        <end position="294"/>
    </location>
</feature>
<gene>
    <name evidence="8" type="ORF">GCM10009721_07310</name>
</gene>
<dbReference type="Proteomes" id="UP000623461">
    <property type="component" value="Unassembled WGS sequence"/>
</dbReference>
<dbReference type="Pfam" id="PF01061">
    <property type="entry name" value="ABC2_membrane"/>
    <property type="match status" value="1"/>
</dbReference>
<feature type="transmembrane region" description="Helical" evidence="6">
    <location>
        <begin position="128"/>
        <end position="150"/>
    </location>
</feature>
<keyword evidence="3 6" id="KW-1133">Transmembrane helix</keyword>
<dbReference type="InterPro" id="IPR047817">
    <property type="entry name" value="ABC2_TM_bact-type"/>
</dbReference>
<feature type="transmembrane region" description="Helical" evidence="6">
    <location>
        <begin position="218"/>
        <end position="237"/>
    </location>
</feature>
<reference evidence="9" key="1">
    <citation type="journal article" date="2019" name="Int. J. Syst. Evol. Microbiol.">
        <title>The Global Catalogue of Microorganisms (GCM) 10K type strain sequencing project: providing services to taxonomists for standard genome sequencing and annotation.</title>
        <authorList>
            <consortium name="The Broad Institute Genomics Platform"/>
            <consortium name="The Broad Institute Genome Sequencing Center for Infectious Disease"/>
            <person name="Wu L."/>
            <person name="Ma J."/>
        </authorList>
    </citation>
    <scope>NUCLEOTIDE SEQUENCE [LARGE SCALE GENOMIC DNA]</scope>
    <source>
        <strain evidence="9">JCM 1365</strain>
    </source>
</reference>
<comment type="similarity">
    <text evidence="6">Belongs to the ABC-2 integral membrane protein family.</text>
</comment>
<evidence type="ECO:0000256" key="1">
    <source>
        <dbReference type="ARBA" id="ARBA00004141"/>
    </source>
</evidence>
<accession>A0ABQ2HMA0</accession>
<evidence type="ECO:0000259" key="7">
    <source>
        <dbReference type="PROSITE" id="PS51012"/>
    </source>
</evidence>
<dbReference type="InterPro" id="IPR013525">
    <property type="entry name" value="ABC2_TM"/>
</dbReference>
<proteinExistence type="inferred from homology"/>
<dbReference type="Pfam" id="PF00005">
    <property type="entry name" value="ABC_tran"/>
    <property type="match status" value="1"/>
</dbReference>
<feature type="transmembrane region" description="Helical" evidence="6">
    <location>
        <begin position="162"/>
        <end position="185"/>
    </location>
</feature>
<dbReference type="PRINTS" id="PR00164">
    <property type="entry name" value="ABC2TRNSPORT"/>
</dbReference>
<dbReference type="SUPFAM" id="SSF52540">
    <property type="entry name" value="P-loop containing nucleoside triphosphate hydrolases"/>
    <property type="match status" value="1"/>
</dbReference>
<dbReference type="PANTHER" id="PTHR43229">
    <property type="entry name" value="NODULATION PROTEIN J"/>
    <property type="match status" value="1"/>
</dbReference>
<evidence type="ECO:0000313" key="9">
    <source>
        <dbReference type="Proteomes" id="UP000623461"/>
    </source>
</evidence>
<feature type="transmembrane region" description="Helical" evidence="6">
    <location>
        <begin position="328"/>
        <end position="350"/>
    </location>
</feature>
<dbReference type="InterPro" id="IPR027417">
    <property type="entry name" value="P-loop_NTPase"/>
</dbReference>